<evidence type="ECO:0000256" key="2">
    <source>
        <dbReference type="RuleBase" id="RU003616"/>
    </source>
</evidence>
<proteinExistence type="inferred from homology"/>
<comment type="caution">
    <text evidence="4">The sequence shown here is derived from an EMBL/GenBank/DDBJ whole genome shotgun (WGS) entry which is preliminary data.</text>
</comment>
<dbReference type="Pfam" id="PF00011">
    <property type="entry name" value="HSP20"/>
    <property type="match status" value="1"/>
</dbReference>
<organism evidence="4 5">
    <name type="scientific">Acetobacterium fimetarium</name>
    <dbReference type="NCBI Taxonomy" id="52691"/>
    <lineage>
        <taxon>Bacteria</taxon>
        <taxon>Bacillati</taxon>
        <taxon>Bacillota</taxon>
        <taxon>Clostridia</taxon>
        <taxon>Eubacteriales</taxon>
        <taxon>Eubacteriaceae</taxon>
        <taxon>Acetobacterium</taxon>
    </lineage>
</organism>
<dbReference type="InterPro" id="IPR002068">
    <property type="entry name" value="A-crystallin/Hsp20_dom"/>
</dbReference>
<feature type="domain" description="SHSP" evidence="3">
    <location>
        <begin position="34"/>
        <end position="146"/>
    </location>
</feature>
<dbReference type="EMBL" id="WJBC01000002">
    <property type="protein sequence ID" value="MBC3803298.1"/>
    <property type="molecule type" value="Genomic_DNA"/>
</dbReference>
<evidence type="ECO:0000313" key="4">
    <source>
        <dbReference type="EMBL" id="MBC3803298.1"/>
    </source>
</evidence>
<dbReference type="PANTHER" id="PTHR11527">
    <property type="entry name" value="HEAT-SHOCK PROTEIN 20 FAMILY MEMBER"/>
    <property type="match status" value="1"/>
</dbReference>
<comment type="similarity">
    <text evidence="1 2">Belongs to the small heat shock protein (HSP20) family.</text>
</comment>
<dbReference type="SUPFAM" id="SSF49764">
    <property type="entry name" value="HSP20-like chaperones"/>
    <property type="match status" value="1"/>
</dbReference>
<sequence>MFDLTPFKKNQVARTDDAIDFYNMVENFFSDNQAPFKSFNDKFKLDIKENDKEYIVDAEVPGYSKDDIHIKFDNDRLTISVSKKEEKSEEGEKYIHKERSYQSMQRSIYLPNIDESNIKAGFENGILKITAPKSAEAAKKTEIKID</sequence>
<evidence type="ECO:0000313" key="5">
    <source>
        <dbReference type="Proteomes" id="UP000603234"/>
    </source>
</evidence>
<name>A0ABR6WRP3_9FIRM</name>
<dbReference type="CDD" id="cd06471">
    <property type="entry name" value="ACD_LpsHSP_like"/>
    <property type="match status" value="1"/>
</dbReference>
<dbReference type="Gene3D" id="2.60.40.790">
    <property type="match status" value="1"/>
</dbReference>
<accession>A0ABR6WRP3</accession>
<evidence type="ECO:0000259" key="3">
    <source>
        <dbReference type="PROSITE" id="PS01031"/>
    </source>
</evidence>
<keyword evidence="5" id="KW-1185">Reference proteome</keyword>
<reference evidence="4 5" key="1">
    <citation type="journal article" date="2020" name="mSystems">
        <title>Defining Genomic and Predicted Metabolic Features of the Acetobacterium Genus.</title>
        <authorList>
            <person name="Ross D.E."/>
            <person name="Marshall C.W."/>
            <person name="Gulliver D."/>
            <person name="May H.D."/>
            <person name="Norman R.S."/>
        </authorList>
    </citation>
    <scope>NUCLEOTIDE SEQUENCE [LARGE SCALE GENOMIC DNA]</scope>
    <source>
        <strain evidence="4 5">DSM 8238</strain>
    </source>
</reference>
<dbReference type="InterPro" id="IPR008978">
    <property type="entry name" value="HSP20-like_chaperone"/>
</dbReference>
<gene>
    <name evidence="4" type="ORF">GH808_02410</name>
</gene>
<evidence type="ECO:0000256" key="1">
    <source>
        <dbReference type="PROSITE-ProRule" id="PRU00285"/>
    </source>
</evidence>
<dbReference type="InterPro" id="IPR031107">
    <property type="entry name" value="Small_HSP"/>
</dbReference>
<dbReference type="PROSITE" id="PS01031">
    <property type="entry name" value="SHSP"/>
    <property type="match status" value="1"/>
</dbReference>
<dbReference type="Proteomes" id="UP000603234">
    <property type="component" value="Unassembled WGS sequence"/>
</dbReference>
<dbReference type="RefSeq" id="WP_186841208.1">
    <property type="nucleotide sequence ID" value="NZ_WJBC01000002.1"/>
</dbReference>
<protein>
    <submittedName>
        <fullName evidence="4">Hsp20 family protein</fullName>
    </submittedName>
</protein>